<proteinExistence type="predicted"/>
<organism evidence="1">
    <name type="scientific">Salmonella enterica I</name>
    <dbReference type="NCBI Taxonomy" id="59201"/>
    <lineage>
        <taxon>Bacteria</taxon>
        <taxon>Pseudomonadati</taxon>
        <taxon>Pseudomonadota</taxon>
        <taxon>Gammaproteobacteria</taxon>
        <taxon>Enterobacterales</taxon>
        <taxon>Enterobacteriaceae</taxon>
        <taxon>Salmonella</taxon>
    </lineage>
</organism>
<sequence length="77" mass="8176">MNAEKQAGLKVTVSDKDDALWMRNSATLEGISSRGYLKDGTQQKIIAALEHALGQARGELLCWNNTDGVADVGATAT</sequence>
<gene>
    <name evidence="1" type="ORF">D7N80_25115</name>
</gene>
<reference evidence="1" key="1">
    <citation type="submission" date="2018-09" db="EMBL/GenBank/DDBJ databases">
        <authorList>
            <person name="Ashton P.M."/>
            <person name="Dallman T."/>
            <person name="Nair S."/>
            <person name="De Pinna E."/>
            <person name="Peters T."/>
            <person name="Grant K."/>
        </authorList>
    </citation>
    <scope>NUCLEOTIDE SEQUENCE [LARGE SCALE GENOMIC DNA]</scope>
    <source>
        <strain evidence="1">598938</strain>
    </source>
</reference>
<accession>A0A3R1ALS1</accession>
<dbReference type="EMBL" id="RVVJ01000044">
    <property type="protein sequence ID" value="MML56503.1"/>
    <property type="molecule type" value="Genomic_DNA"/>
</dbReference>
<dbReference type="AlphaFoldDB" id="A0A3R1ALS1"/>
<dbReference type="Proteomes" id="UP000885348">
    <property type="component" value="Unassembled WGS sequence"/>
</dbReference>
<comment type="caution">
    <text evidence="1">The sequence shown here is derived from an EMBL/GenBank/DDBJ whole genome shotgun (WGS) entry which is preliminary data.</text>
</comment>
<name>A0A3R1ALS1_SALET</name>
<protein>
    <submittedName>
        <fullName evidence="1">Rrf2 family transcriptional regulator</fullName>
    </submittedName>
</protein>
<evidence type="ECO:0000313" key="1">
    <source>
        <dbReference type="EMBL" id="MML56503.1"/>
    </source>
</evidence>